<evidence type="ECO:0000313" key="2">
    <source>
        <dbReference type="Proteomes" id="UP000027195"/>
    </source>
</evidence>
<protein>
    <recommendedName>
        <fullName evidence="3">Heterokaryon incompatibility domain-containing protein</fullName>
    </recommendedName>
</protein>
<reference evidence="2" key="1">
    <citation type="journal article" date="2014" name="Proc. Natl. Acad. Sci. U.S.A.">
        <title>Extensive sampling of basidiomycete genomes demonstrates inadequacy of the white-rot/brown-rot paradigm for wood decay fungi.</title>
        <authorList>
            <person name="Riley R."/>
            <person name="Salamov A.A."/>
            <person name="Brown D.W."/>
            <person name="Nagy L.G."/>
            <person name="Floudas D."/>
            <person name="Held B.W."/>
            <person name="Levasseur A."/>
            <person name="Lombard V."/>
            <person name="Morin E."/>
            <person name="Otillar R."/>
            <person name="Lindquist E.A."/>
            <person name="Sun H."/>
            <person name="LaButti K.M."/>
            <person name="Schmutz J."/>
            <person name="Jabbour D."/>
            <person name="Luo H."/>
            <person name="Baker S.E."/>
            <person name="Pisabarro A.G."/>
            <person name="Walton J.D."/>
            <person name="Blanchette R.A."/>
            <person name="Henrissat B."/>
            <person name="Martin F."/>
            <person name="Cullen D."/>
            <person name="Hibbett D.S."/>
            <person name="Grigoriev I.V."/>
        </authorList>
    </citation>
    <scope>NUCLEOTIDE SEQUENCE [LARGE SCALE GENOMIC DNA]</scope>
    <source>
        <strain evidence="2">FD-172 SS1</strain>
    </source>
</reference>
<keyword evidence="2" id="KW-1185">Reference proteome</keyword>
<dbReference type="EMBL" id="KL198041">
    <property type="protein sequence ID" value="KDQ13776.1"/>
    <property type="molecule type" value="Genomic_DNA"/>
</dbReference>
<evidence type="ECO:0000313" key="1">
    <source>
        <dbReference type="EMBL" id="KDQ13776.1"/>
    </source>
</evidence>
<dbReference type="Proteomes" id="UP000027195">
    <property type="component" value="Unassembled WGS sequence"/>
</dbReference>
<dbReference type="STRING" id="930990.A0A067MQA8"/>
<dbReference type="InParanoid" id="A0A067MQA8"/>
<dbReference type="PANTHER" id="PTHR39596:SF2">
    <property type="entry name" value="HET DOMAIN PROTEIN (AFU_ORTHOLOGUE AFUA_1G17550)-RELATED"/>
    <property type="match status" value="1"/>
</dbReference>
<dbReference type="HOGENOM" id="CLU_009388_5_0_1"/>
<name>A0A067MQA8_BOTB1</name>
<dbReference type="AlphaFoldDB" id="A0A067MQA8"/>
<sequence>MAERPAAPRAHGDCTETRCIAYQTDEKSYKTAHISAQCECAPVSVDPAQLRDALGENKIPKVVISHDLQLSIVDADDYPFVALSHVWADGLGNPFQNALPRCQLQRLRDFVTNLCKVHSIGASDHRPIALWIDTLCIPVADHLKEYRRRAIRLLAQTFHDAAAVLIIDRELCLFQSQNAPILEVGIRIMCSGWMKRLWTLQEAAFAAELSEGRGKMYFEMGDGPVFWNRSLREFQYKPSQPRPRPTKPTALTVTVHEMKSFLLFDFGVVASMIDRLPSIYDLRKPGSDAFQRLCRALQTRSTSKSEDEPVCLASLLGLDVADILGAETAAERMSRFYLLMRELPTAIIFAQLGIDSWQSKNLQHAPFRWAPKSLLSLEQPMNIDIAYGAQRFAESSSPIYGLCETDGLHIQHSGFVLCDSEVVLHETCTIQVMGGQEQYRLTWYGKASDPPHHNMALVFQTDICSNVAIVCIEERRKSDSDTEFYVTIVGHGYVRVQAEVTEGEVIQGVLASPEQKWCLT</sequence>
<dbReference type="PANTHER" id="PTHR39596">
    <property type="match status" value="1"/>
</dbReference>
<gene>
    <name evidence="1" type="ORF">BOTBODRAFT_360304</name>
</gene>
<accession>A0A067MQA8</accession>
<dbReference type="OrthoDB" id="2895941at2759"/>
<evidence type="ECO:0008006" key="3">
    <source>
        <dbReference type="Google" id="ProtNLM"/>
    </source>
</evidence>
<proteinExistence type="predicted"/>
<organism evidence="1 2">
    <name type="scientific">Botryobasidium botryosum (strain FD-172 SS1)</name>
    <dbReference type="NCBI Taxonomy" id="930990"/>
    <lineage>
        <taxon>Eukaryota</taxon>
        <taxon>Fungi</taxon>
        <taxon>Dikarya</taxon>
        <taxon>Basidiomycota</taxon>
        <taxon>Agaricomycotina</taxon>
        <taxon>Agaricomycetes</taxon>
        <taxon>Cantharellales</taxon>
        <taxon>Botryobasidiaceae</taxon>
        <taxon>Botryobasidium</taxon>
    </lineage>
</organism>